<organism evidence="3">
    <name type="scientific">Melanopsichium pennsylvanicum 4</name>
    <dbReference type="NCBI Taxonomy" id="1398559"/>
    <lineage>
        <taxon>Eukaryota</taxon>
        <taxon>Fungi</taxon>
        <taxon>Dikarya</taxon>
        <taxon>Basidiomycota</taxon>
        <taxon>Ustilaginomycotina</taxon>
        <taxon>Ustilaginomycetes</taxon>
        <taxon>Ustilaginales</taxon>
        <taxon>Ustilaginaceae</taxon>
        <taxon>Melanopsichium</taxon>
    </lineage>
</organism>
<dbReference type="GO" id="GO:0006384">
    <property type="term" value="P:transcription initiation at RNA polymerase III promoter"/>
    <property type="evidence" value="ECO:0007669"/>
    <property type="project" value="InterPro"/>
</dbReference>
<dbReference type="InterPro" id="IPR036322">
    <property type="entry name" value="WD40_repeat_dom_sf"/>
</dbReference>
<dbReference type="InterPro" id="IPR024764">
    <property type="entry name" value="TFIIIC_Znf"/>
</dbReference>
<protein>
    <recommendedName>
        <fullName evidence="4">Transcription factor IIIC 90kDa subunit N-terminal domain-containing protein</fullName>
    </recommendedName>
</protein>
<dbReference type="Pfam" id="PF12660">
    <property type="entry name" value="zf-TFIIIC"/>
    <property type="match status" value="1"/>
</dbReference>
<dbReference type="InterPro" id="IPR024761">
    <property type="entry name" value="TFIIIC_delta_N"/>
</dbReference>
<dbReference type="GO" id="GO:0004402">
    <property type="term" value="F:histone acetyltransferase activity"/>
    <property type="evidence" value="ECO:0007669"/>
    <property type="project" value="InterPro"/>
</dbReference>
<dbReference type="EMBL" id="HG529584">
    <property type="protein sequence ID" value="CDI53592.1"/>
    <property type="molecule type" value="Genomic_DNA"/>
</dbReference>
<reference evidence="3" key="1">
    <citation type="journal article" date="2014" name="Genome Biol. Evol.">
        <title>Gene Loss Rather Than Gene Gain Is Associated with a Host Jump from Monocots to Dicots in the Smut Fungus Melanopsichium pennsylvanicum.</title>
        <authorList>
            <person name="Sharma R."/>
            <person name="Mishra B."/>
            <person name="Runge F."/>
            <person name="Thines M."/>
        </authorList>
    </citation>
    <scope>NUCLEOTIDE SEQUENCE</scope>
    <source>
        <strain evidence="3">4</strain>
    </source>
</reference>
<proteinExistence type="predicted"/>
<dbReference type="PANTHER" id="PTHR15496">
    <property type="entry name" value="GENERAL TRANSCRIPTION FACTOR 3C POLYPEPTIDE 4 FAMILY"/>
    <property type="match status" value="1"/>
</dbReference>
<evidence type="ECO:0000313" key="3">
    <source>
        <dbReference type="EMBL" id="CDI53592.1"/>
    </source>
</evidence>
<name>A0A077R432_9BASI</name>
<feature type="domain" description="Transcription factor IIIC putative zinc-finger" evidence="2">
    <location>
        <begin position="606"/>
        <end position="689"/>
    </location>
</feature>
<sequence>MAKESNLIHNSLPLNESKRIRACSIALSSGSSLLGNLQWSALGQALVITDDAIVILSPLTGLHPNLTGQSCAHNIENHPDWQGCFPHSVHHINVKAFLQNEQCVRSRTLLESDHTAVDPRYQGVQWQSASWSKPGMGAHGSCFILAWTSELDLYVLGAPHNAWSGGWELLHAIDPSPIVESITLDAVASDSDRCVFSHSRALLRKKQMATEILCASFLDLEEARSSTYIIAGTRSGHIATWKCQPVTGRCTFISATLVSSTGIEQLTLTTHTDAKDAQAQARIAFQDADGVRLCNWYVQADHATVQLSTAAPVLLYHCTISVWHWLGHHLIFCTTGKVHVYDLQSGNVIVFSLFTETNSRYDSFSPVISISNCSDPQYSVTVVRQDLREYRIPTLEVAQTRSLPRVLLSTYPPTLLGYPPMTENLQRKHDLHQAFLGYQADTSSSISSTSLVGVVRTDERIAFLGFNVSENVCYQLEVQGDLCITLAAALDTALTQLQKETKMRPFLLVRSILALLHTSQQKDAFKDLLLAVGDRWQSLLNDASSGGAVKAQKQLLYLLACRLENPSPDQPSALDPLMKRHRQSVLIEWLHRWAVDGKDATTLATGSCAACDTPLTLSSDEAQSNFGWAKCQKGHVWPRCSVTLATISDRQVRVCTGCWAKALLSGKAGLSEDQICMLETAANCLYCGSCWIVR</sequence>
<dbReference type="InterPro" id="IPR044230">
    <property type="entry name" value="GTF3C4"/>
</dbReference>
<feature type="domain" description="Transcription factor IIIC 90kDa subunit N-terminal" evidence="1">
    <location>
        <begin position="39"/>
        <end position="265"/>
    </location>
</feature>
<dbReference type="Pfam" id="PF12657">
    <property type="entry name" value="TFIIIC_delta"/>
    <property type="match status" value="1"/>
</dbReference>
<evidence type="ECO:0000259" key="1">
    <source>
        <dbReference type="Pfam" id="PF12657"/>
    </source>
</evidence>
<dbReference type="PANTHER" id="PTHR15496:SF2">
    <property type="entry name" value="GENERAL TRANSCRIPTION FACTOR 3C POLYPEPTIDE 4"/>
    <property type="match status" value="1"/>
</dbReference>
<dbReference type="GO" id="GO:0000127">
    <property type="term" value="C:transcription factor TFIIIC complex"/>
    <property type="evidence" value="ECO:0007669"/>
    <property type="project" value="InterPro"/>
</dbReference>
<dbReference type="AlphaFoldDB" id="A0A077R432"/>
<evidence type="ECO:0000259" key="2">
    <source>
        <dbReference type="Pfam" id="PF12660"/>
    </source>
</evidence>
<accession>A0A077R432</accession>
<evidence type="ECO:0008006" key="4">
    <source>
        <dbReference type="Google" id="ProtNLM"/>
    </source>
</evidence>
<dbReference type="SUPFAM" id="SSF50978">
    <property type="entry name" value="WD40 repeat-like"/>
    <property type="match status" value="1"/>
</dbReference>